<gene>
    <name evidence="3" type="ORF">COT42_01255</name>
</gene>
<proteinExistence type="inferred from homology"/>
<keyword evidence="2" id="KW-0808">Transferase</keyword>
<dbReference type="InterPro" id="IPR002773">
    <property type="entry name" value="Deoxyhypusine_synthase"/>
</dbReference>
<dbReference type="PANTHER" id="PTHR11703:SF2">
    <property type="entry name" value="DEOXYHYPUSINE SYNTHASE-LIKE PROTEIN"/>
    <property type="match status" value="1"/>
</dbReference>
<dbReference type="SUPFAM" id="SSF52467">
    <property type="entry name" value="DHS-like NAD/FAD-binding domain"/>
    <property type="match status" value="1"/>
</dbReference>
<dbReference type="InterPro" id="IPR029035">
    <property type="entry name" value="DHS-like_NAD/FAD-binding_dom"/>
</dbReference>
<protein>
    <submittedName>
        <fullName evidence="3">Deoxyhypusine synthase</fullName>
    </submittedName>
</protein>
<dbReference type="Pfam" id="PF01916">
    <property type="entry name" value="DS"/>
    <property type="match status" value="1"/>
</dbReference>
<evidence type="ECO:0000313" key="4">
    <source>
        <dbReference type="Proteomes" id="UP000231343"/>
    </source>
</evidence>
<comment type="caution">
    <text evidence="3">The sequence shown here is derived from an EMBL/GenBank/DDBJ whole genome shotgun (WGS) entry which is preliminary data.</text>
</comment>
<dbReference type="EMBL" id="PEYM01000022">
    <property type="protein sequence ID" value="PIS31350.1"/>
    <property type="molecule type" value="Genomic_DNA"/>
</dbReference>
<evidence type="ECO:0000256" key="2">
    <source>
        <dbReference type="ARBA" id="ARBA00022679"/>
    </source>
</evidence>
<dbReference type="AlphaFoldDB" id="A0A2H0Y3H0"/>
<dbReference type="PANTHER" id="PTHR11703">
    <property type="entry name" value="DEOXYHYPUSINE SYNTHASE"/>
    <property type="match status" value="1"/>
</dbReference>
<dbReference type="Proteomes" id="UP000231343">
    <property type="component" value="Unassembled WGS sequence"/>
</dbReference>
<organism evidence="3 4">
    <name type="scientific">Candidatus Saganbacteria bacterium CG08_land_8_20_14_0_20_45_16</name>
    <dbReference type="NCBI Taxonomy" id="2014293"/>
    <lineage>
        <taxon>Bacteria</taxon>
        <taxon>Bacillati</taxon>
        <taxon>Saganbacteria</taxon>
    </lineage>
</organism>
<dbReference type="InterPro" id="IPR036982">
    <property type="entry name" value="Deoxyhypusine_synthase_sf"/>
</dbReference>
<name>A0A2H0Y3H0_UNCSA</name>
<dbReference type="Gene3D" id="3.40.910.10">
    <property type="entry name" value="Deoxyhypusine synthase"/>
    <property type="match status" value="1"/>
</dbReference>
<reference evidence="3 4" key="1">
    <citation type="submission" date="2017-09" db="EMBL/GenBank/DDBJ databases">
        <title>Depth-based differentiation of microbial function through sediment-hosted aquifers and enrichment of novel symbionts in the deep terrestrial subsurface.</title>
        <authorList>
            <person name="Probst A.J."/>
            <person name="Ladd B."/>
            <person name="Jarett J.K."/>
            <person name="Geller-Mcgrath D.E."/>
            <person name="Sieber C.M."/>
            <person name="Emerson J.B."/>
            <person name="Anantharaman K."/>
            <person name="Thomas B.C."/>
            <person name="Malmstrom R."/>
            <person name="Stieglmeier M."/>
            <person name="Klingl A."/>
            <person name="Woyke T."/>
            <person name="Ryan C.M."/>
            <person name="Banfield J.F."/>
        </authorList>
    </citation>
    <scope>NUCLEOTIDE SEQUENCE [LARGE SCALE GENOMIC DNA]</scope>
    <source>
        <strain evidence="3">CG08_land_8_20_14_0_20_45_16</strain>
    </source>
</reference>
<evidence type="ECO:0000256" key="1">
    <source>
        <dbReference type="ARBA" id="ARBA00009892"/>
    </source>
</evidence>
<sequence>MSPEKFLYSCGSLKGSERLQKRGLLKQRVNQLQIDESTSVADLVEAMGQMSIQARNIGLCAKVLKGIYRDKARPTVFLGLAGPLIAAGLRRVIRDLVVKGAVDVIVSTGAIIYQDLYAALGFGHFIGIPAVQDGHLRDLLIDRIYDTYIDEEKVWQADQFCAQVADELAPAMLSSRAFVAKLAEKITDEESILYQCRKCGVPIFVPALNDSSIGIGLTEHRVRAKQSGKPAVVIDAIADNCEILQLVVKSKKTAAFYVAGGVPKNYINDSIVMGYLYGRQRGHDYALQITTAVTQDGGLSSSTLSEGQSWGKVKKDAKFAMAWVEPSVALPLLSGYIFGRKLTQGRRRLKLDWQEGELKWAKAR</sequence>
<accession>A0A2H0Y3H0</accession>
<comment type="similarity">
    <text evidence="1">Belongs to the deoxyhypusine synthase family.</text>
</comment>
<evidence type="ECO:0000313" key="3">
    <source>
        <dbReference type="EMBL" id="PIS31350.1"/>
    </source>
</evidence>
<dbReference type="GO" id="GO:0034038">
    <property type="term" value="F:deoxyhypusine synthase activity"/>
    <property type="evidence" value="ECO:0007669"/>
    <property type="project" value="TreeGrafter"/>
</dbReference>
<dbReference type="GO" id="GO:0005737">
    <property type="term" value="C:cytoplasm"/>
    <property type="evidence" value="ECO:0007669"/>
    <property type="project" value="TreeGrafter"/>
</dbReference>